<evidence type="ECO:0000256" key="1">
    <source>
        <dbReference type="SAM" id="Phobius"/>
    </source>
</evidence>
<feature type="transmembrane region" description="Helical" evidence="1">
    <location>
        <begin position="51"/>
        <end position="70"/>
    </location>
</feature>
<keyword evidence="1" id="KW-1133">Transmembrane helix</keyword>
<reference evidence="2 3" key="1">
    <citation type="submission" date="2021-04" db="EMBL/GenBank/DDBJ databases">
        <authorList>
            <person name="Rodrigo-Torres L."/>
            <person name="Arahal R. D."/>
            <person name="Lucena T."/>
        </authorList>
    </citation>
    <scope>NUCLEOTIDE SEQUENCE [LARGE SCALE GENOMIC DNA]</scope>
    <source>
        <strain evidence="2 3">CECT 30171</strain>
    </source>
</reference>
<proteinExistence type="predicted"/>
<name>A0ABM8UI64_9GAMM</name>
<evidence type="ECO:0000313" key="2">
    <source>
        <dbReference type="EMBL" id="CAG4977370.1"/>
    </source>
</evidence>
<feature type="transmembrane region" description="Helical" evidence="1">
    <location>
        <begin position="138"/>
        <end position="156"/>
    </location>
</feature>
<dbReference type="RefSeq" id="WP_215218888.1">
    <property type="nucleotide sequence ID" value="NZ_OU015430.1"/>
</dbReference>
<organism evidence="2 3">
    <name type="scientific">Novilysobacter luteus</name>
    <dbReference type="NCBI Taxonomy" id="2822368"/>
    <lineage>
        <taxon>Bacteria</taxon>
        <taxon>Pseudomonadati</taxon>
        <taxon>Pseudomonadota</taxon>
        <taxon>Gammaproteobacteria</taxon>
        <taxon>Lysobacterales</taxon>
        <taxon>Lysobacteraceae</taxon>
        <taxon>Novilysobacter</taxon>
    </lineage>
</organism>
<keyword evidence="3" id="KW-1185">Reference proteome</keyword>
<keyword evidence="1" id="KW-0812">Transmembrane</keyword>
<sequence length="190" mass="20534">MTTNDNLRQDLAFVASAVRRHERAAGVPSIYFLWAVIVAVGFALPDFAPHLAAPFWVVCGIGGGLASMWLGARDSRRHGTMDRERGRRHGLHWLVAGVGFLLCWLPVLRGSPIETAVGNFLLVAGLAYAFAGVHLERPLLWSGLLMLAAFVVLNLFALPYTWTGTGVVIGLALAWAGHAGRRDRLPATQG</sequence>
<gene>
    <name evidence="2" type="ORF">LYB30171_02394</name>
</gene>
<dbReference type="EMBL" id="OU015430">
    <property type="protein sequence ID" value="CAG4977370.1"/>
    <property type="molecule type" value="Genomic_DNA"/>
</dbReference>
<feature type="transmembrane region" description="Helical" evidence="1">
    <location>
        <begin position="25"/>
        <end position="45"/>
    </location>
</feature>
<accession>A0ABM8UI64</accession>
<dbReference type="Proteomes" id="UP000680116">
    <property type="component" value="Chromosome"/>
</dbReference>
<evidence type="ECO:0000313" key="3">
    <source>
        <dbReference type="Proteomes" id="UP000680116"/>
    </source>
</evidence>
<protein>
    <submittedName>
        <fullName evidence="2">Uncharacterized protein</fullName>
    </submittedName>
</protein>
<keyword evidence="1" id="KW-0472">Membrane</keyword>
<feature type="transmembrane region" description="Helical" evidence="1">
    <location>
        <begin position="113"/>
        <end position="131"/>
    </location>
</feature>
<feature type="transmembrane region" description="Helical" evidence="1">
    <location>
        <begin position="162"/>
        <end position="180"/>
    </location>
</feature>
<feature type="transmembrane region" description="Helical" evidence="1">
    <location>
        <begin position="90"/>
        <end position="107"/>
    </location>
</feature>